<comment type="caution">
    <text evidence="12">The sequence shown here is derived from an EMBL/GenBank/DDBJ whole genome shotgun (WGS) entry which is preliminary data.</text>
</comment>
<evidence type="ECO:0000313" key="12">
    <source>
        <dbReference type="EMBL" id="MQL70619.1"/>
    </source>
</evidence>
<gene>
    <name evidence="12" type="ORF">Taro_002946</name>
</gene>
<evidence type="ECO:0000256" key="8">
    <source>
        <dbReference type="ARBA" id="ARBA00023180"/>
    </source>
</evidence>
<comment type="catalytic activity">
    <reaction evidence="1 10">
        <text>Eliminative cleavage of (1-&gt;4)-alpha-D-galacturonan to give oligosaccharides with 4-deoxy-alpha-D-galact-4-enuronosyl groups at their non-reducing ends.</text>
        <dbReference type="EC" id="4.2.2.2"/>
    </reaction>
</comment>
<dbReference type="AlphaFoldDB" id="A0A843TQA7"/>
<name>A0A843TQA7_COLES</name>
<evidence type="ECO:0000313" key="13">
    <source>
        <dbReference type="Proteomes" id="UP000652761"/>
    </source>
</evidence>
<dbReference type="PANTHER" id="PTHR31683:SF208">
    <property type="entry name" value="PECTATE LYASE"/>
    <property type="match status" value="1"/>
</dbReference>
<evidence type="ECO:0000256" key="10">
    <source>
        <dbReference type="RuleBase" id="RU361123"/>
    </source>
</evidence>
<dbReference type="GO" id="GO:0045490">
    <property type="term" value="P:pectin catabolic process"/>
    <property type="evidence" value="ECO:0007669"/>
    <property type="project" value="UniProtKB-UniPathway"/>
</dbReference>
<dbReference type="Gene3D" id="2.160.20.10">
    <property type="entry name" value="Single-stranded right-handed beta-helix, Pectin lyase-like"/>
    <property type="match status" value="1"/>
</dbReference>
<dbReference type="PRINTS" id="PR00807">
    <property type="entry name" value="AMBALLERGEN"/>
</dbReference>
<sequence length="450" mass="50367">MEVARTPPHFARHAYSFLLFFLSAAALCHAHIADFDETWQMRAERARTAALAAHVHDPLSVSSELSGQVHHVMDETTVVNGTTRRGLRGKRRHIGPCIATNPIDRCWRCQKNWMRRRKRLAGCALGFGRKTTGGKKGPYYVVTDASDNDLVNPKPGTLRHAVIQDGPLWITFARDMIIRLSEELMVNSNKTIDGRGAKVHIANGAGFTLQFVDNVIIHGLFIHDIKAGNGGMIRDSPTHYGLRTRSDGDGISIFGSTNIWIDHNSMSKCSDGIIDAINASTAITISNNHFTDHDEVMLFGAHDHNSADSIMQVTVAFNHFGKRLRQRMPRCRWGFFHVVNNDYTHWEMYAVGGSQHPVIISEGNRYIAPPDINAKQVTKRDYATETEWKSWTWRSVGDLMMNGAFFVQSGPTKPAIKFNNKEKIKSKPGTFVTRLTRFSGALNCRANVPC</sequence>
<keyword evidence="8" id="KW-0325">Glycoprotein</keyword>
<keyword evidence="7 10" id="KW-0106">Calcium</keyword>
<evidence type="ECO:0000256" key="2">
    <source>
        <dbReference type="ARBA" id="ARBA00005220"/>
    </source>
</evidence>
<dbReference type="InterPro" id="IPR002022">
    <property type="entry name" value="Pec_lyase"/>
</dbReference>
<dbReference type="InterPro" id="IPR018082">
    <property type="entry name" value="AmbAllergen"/>
</dbReference>
<evidence type="ECO:0000256" key="3">
    <source>
        <dbReference type="ARBA" id="ARBA00010980"/>
    </source>
</evidence>
<dbReference type="GO" id="GO:0046872">
    <property type="term" value="F:metal ion binding"/>
    <property type="evidence" value="ECO:0007669"/>
    <property type="project" value="UniProtKB-KW"/>
</dbReference>
<comment type="pathway">
    <text evidence="2 10">Glycan metabolism; pectin degradation; 2-dehydro-3-deoxy-D-gluconate from pectin: step 2/5.</text>
</comment>
<keyword evidence="6 10" id="KW-0732">Signal</keyword>
<keyword evidence="9 10" id="KW-0456">Lyase</keyword>
<dbReference type="OrthoDB" id="1637350at2759"/>
<evidence type="ECO:0000256" key="4">
    <source>
        <dbReference type="ARBA" id="ARBA00012272"/>
    </source>
</evidence>
<keyword evidence="13" id="KW-1185">Reference proteome</keyword>
<dbReference type="GO" id="GO:0030570">
    <property type="term" value="F:pectate lyase activity"/>
    <property type="evidence" value="ECO:0007669"/>
    <property type="project" value="UniProtKB-EC"/>
</dbReference>
<dbReference type="Pfam" id="PF00544">
    <property type="entry name" value="Pectate_lyase_4"/>
    <property type="match status" value="1"/>
</dbReference>
<dbReference type="InterPro" id="IPR012334">
    <property type="entry name" value="Pectin_lyas_fold"/>
</dbReference>
<evidence type="ECO:0000256" key="5">
    <source>
        <dbReference type="ARBA" id="ARBA00022723"/>
    </source>
</evidence>
<dbReference type="EC" id="4.2.2.2" evidence="4 10"/>
<dbReference type="InterPro" id="IPR045032">
    <property type="entry name" value="PEL"/>
</dbReference>
<reference evidence="12" key="1">
    <citation type="submission" date="2017-07" db="EMBL/GenBank/DDBJ databases">
        <title>Taro Niue Genome Assembly and Annotation.</title>
        <authorList>
            <person name="Atibalentja N."/>
            <person name="Keating K."/>
            <person name="Fields C.J."/>
        </authorList>
    </citation>
    <scope>NUCLEOTIDE SEQUENCE</scope>
    <source>
        <strain evidence="12">Niue_2</strain>
        <tissue evidence="12">Leaf</tissue>
    </source>
</reference>
<dbReference type="UniPathway" id="UPA00545">
    <property type="reaction ID" value="UER00824"/>
</dbReference>
<accession>A0A843TQA7</accession>
<keyword evidence="5 10" id="KW-0479">Metal-binding</keyword>
<evidence type="ECO:0000256" key="7">
    <source>
        <dbReference type="ARBA" id="ARBA00022837"/>
    </source>
</evidence>
<comment type="similarity">
    <text evidence="3 10">Belongs to the polysaccharide lyase 1 family.</text>
</comment>
<dbReference type="SMART" id="SM00656">
    <property type="entry name" value="Amb_all"/>
    <property type="match status" value="1"/>
</dbReference>
<feature type="signal peptide" evidence="10">
    <location>
        <begin position="1"/>
        <end position="30"/>
    </location>
</feature>
<evidence type="ECO:0000256" key="6">
    <source>
        <dbReference type="ARBA" id="ARBA00022729"/>
    </source>
</evidence>
<dbReference type="Pfam" id="PF04431">
    <property type="entry name" value="Pec_lyase_N"/>
    <property type="match status" value="1"/>
</dbReference>
<dbReference type="PANTHER" id="PTHR31683">
    <property type="entry name" value="PECTATE LYASE 18-RELATED"/>
    <property type="match status" value="1"/>
</dbReference>
<organism evidence="12 13">
    <name type="scientific">Colocasia esculenta</name>
    <name type="common">Wild taro</name>
    <name type="synonym">Arum esculentum</name>
    <dbReference type="NCBI Taxonomy" id="4460"/>
    <lineage>
        <taxon>Eukaryota</taxon>
        <taxon>Viridiplantae</taxon>
        <taxon>Streptophyta</taxon>
        <taxon>Embryophyta</taxon>
        <taxon>Tracheophyta</taxon>
        <taxon>Spermatophyta</taxon>
        <taxon>Magnoliopsida</taxon>
        <taxon>Liliopsida</taxon>
        <taxon>Araceae</taxon>
        <taxon>Aroideae</taxon>
        <taxon>Colocasieae</taxon>
        <taxon>Colocasia</taxon>
    </lineage>
</organism>
<dbReference type="InterPro" id="IPR011050">
    <property type="entry name" value="Pectin_lyase_fold/virulence"/>
</dbReference>
<dbReference type="SUPFAM" id="SSF51126">
    <property type="entry name" value="Pectin lyase-like"/>
    <property type="match status" value="1"/>
</dbReference>
<dbReference type="InterPro" id="IPR007524">
    <property type="entry name" value="Pec_lyase_N"/>
</dbReference>
<evidence type="ECO:0000256" key="1">
    <source>
        <dbReference type="ARBA" id="ARBA00000695"/>
    </source>
</evidence>
<comment type="cofactor">
    <cofactor evidence="10">
        <name>Ca(2+)</name>
        <dbReference type="ChEBI" id="CHEBI:29108"/>
    </cofactor>
    <text evidence="10">Binds 1 Ca(2+) ion. Required for its activity.</text>
</comment>
<proteinExistence type="inferred from homology"/>
<protein>
    <recommendedName>
        <fullName evidence="4 10">Pectate lyase</fullName>
        <ecNumber evidence="4 10">4.2.2.2</ecNumber>
    </recommendedName>
</protein>
<feature type="domain" description="Pectate lyase" evidence="11">
    <location>
        <begin position="175"/>
        <end position="372"/>
    </location>
</feature>
<evidence type="ECO:0000259" key="11">
    <source>
        <dbReference type="SMART" id="SM00656"/>
    </source>
</evidence>
<evidence type="ECO:0000256" key="9">
    <source>
        <dbReference type="ARBA" id="ARBA00023239"/>
    </source>
</evidence>
<dbReference type="Proteomes" id="UP000652761">
    <property type="component" value="Unassembled WGS sequence"/>
</dbReference>
<feature type="chain" id="PRO_5033112076" description="Pectate lyase" evidence="10">
    <location>
        <begin position="31"/>
        <end position="450"/>
    </location>
</feature>
<dbReference type="EMBL" id="NMUH01000073">
    <property type="protein sequence ID" value="MQL70619.1"/>
    <property type="molecule type" value="Genomic_DNA"/>
</dbReference>